<dbReference type="PANTHER" id="PTHR15294:SF3">
    <property type="entry name" value="SUMO-SPECIFIC ISOPEPTIDASE USPL1"/>
    <property type="match status" value="1"/>
</dbReference>
<feature type="region of interest" description="Disordered" evidence="1">
    <location>
        <begin position="105"/>
        <end position="126"/>
    </location>
</feature>
<dbReference type="GO" id="GO:0032183">
    <property type="term" value="F:SUMO binding"/>
    <property type="evidence" value="ECO:0007669"/>
    <property type="project" value="InterPro"/>
</dbReference>
<dbReference type="InterPro" id="IPR028890">
    <property type="entry name" value="Peptidase_C98"/>
</dbReference>
<feature type="compositionally biased region" description="Polar residues" evidence="1">
    <location>
        <begin position="905"/>
        <end position="916"/>
    </location>
</feature>
<comment type="caution">
    <text evidence="3">The sequence shown here is derived from an EMBL/GenBank/DDBJ whole genome shotgun (WGS) entry which is preliminary data.</text>
</comment>
<feature type="region of interest" description="Disordered" evidence="1">
    <location>
        <begin position="259"/>
        <end position="336"/>
    </location>
</feature>
<feature type="region of interest" description="Disordered" evidence="1">
    <location>
        <begin position="744"/>
        <end position="804"/>
    </location>
</feature>
<feature type="region of interest" description="Disordered" evidence="1">
    <location>
        <begin position="969"/>
        <end position="996"/>
    </location>
</feature>
<proteinExistence type="predicted"/>
<feature type="compositionally biased region" description="Polar residues" evidence="1">
    <location>
        <begin position="296"/>
        <end position="308"/>
    </location>
</feature>
<dbReference type="PANTHER" id="PTHR15294">
    <property type="entry name" value="RETINOVIN-RELATED"/>
    <property type="match status" value="1"/>
</dbReference>
<dbReference type="GO" id="GO:0016926">
    <property type="term" value="P:protein desumoylation"/>
    <property type="evidence" value="ECO:0007669"/>
    <property type="project" value="TreeGrafter"/>
</dbReference>
<dbReference type="GO" id="GO:0030576">
    <property type="term" value="P:Cajal body organization"/>
    <property type="evidence" value="ECO:0007669"/>
    <property type="project" value="InterPro"/>
</dbReference>
<dbReference type="InterPro" id="IPR038765">
    <property type="entry name" value="Papain-like_cys_pep_sf"/>
</dbReference>
<feature type="domain" description="USP" evidence="2">
    <location>
        <begin position="348"/>
        <end position="620"/>
    </location>
</feature>
<dbReference type="InterPro" id="IPR028889">
    <property type="entry name" value="USP"/>
</dbReference>
<feature type="compositionally biased region" description="Polar residues" evidence="1">
    <location>
        <begin position="924"/>
        <end position="943"/>
    </location>
</feature>
<feature type="compositionally biased region" description="Basic and acidic residues" evidence="1">
    <location>
        <begin position="224"/>
        <end position="236"/>
    </location>
</feature>
<feature type="compositionally biased region" description="Basic and acidic residues" evidence="1">
    <location>
        <begin position="310"/>
        <end position="332"/>
    </location>
</feature>
<evidence type="ECO:0000313" key="3">
    <source>
        <dbReference type="EMBL" id="KAJ8412465.1"/>
    </source>
</evidence>
<feature type="compositionally biased region" description="Acidic residues" evidence="1">
    <location>
        <begin position="260"/>
        <end position="287"/>
    </location>
</feature>
<accession>A0AAD7T1G3</accession>
<organism evidence="3 4">
    <name type="scientific">Aldrovandia affinis</name>
    <dbReference type="NCBI Taxonomy" id="143900"/>
    <lineage>
        <taxon>Eukaryota</taxon>
        <taxon>Metazoa</taxon>
        <taxon>Chordata</taxon>
        <taxon>Craniata</taxon>
        <taxon>Vertebrata</taxon>
        <taxon>Euteleostomi</taxon>
        <taxon>Actinopterygii</taxon>
        <taxon>Neopterygii</taxon>
        <taxon>Teleostei</taxon>
        <taxon>Notacanthiformes</taxon>
        <taxon>Halosauridae</taxon>
        <taxon>Aldrovandia</taxon>
    </lineage>
</organism>
<feature type="compositionally biased region" description="Basic and acidic residues" evidence="1">
    <location>
        <begin position="757"/>
        <end position="773"/>
    </location>
</feature>
<name>A0AAD7T1G3_9TELE</name>
<feature type="compositionally biased region" description="Polar residues" evidence="1">
    <location>
        <begin position="981"/>
        <end position="996"/>
    </location>
</feature>
<reference evidence="3" key="1">
    <citation type="journal article" date="2023" name="Science">
        <title>Genome structures resolve the early diversification of teleost fishes.</title>
        <authorList>
            <person name="Parey E."/>
            <person name="Louis A."/>
            <person name="Montfort J."/>
            <person name="Bouchez O."/>
            <person name="Roques C."/>
            <person name="Iampietro C."/>
            <person name="Lluch J."/>
            <person name="Castinel A."/>
            <person name="Donnadieu C."/>
            <person name="Desvignes T."/>
            <person name="Floi Bucao C."/>
            <person name="Jouanno E."/>
            <person name="Wen M."/>
            <person name="Mejri S."/>
            <person name="Dirks R."/>
            <person name="Jansen H."/>
            <person name="Henkel C."/>
            <person name="Chen W.J."/>
            <person name="Zahm M."/>
            <person name="Cabau C."/>
            <person name="Klopp C."/>
            <person name="Thompson A.W."/>
            <person name="Robinson-Rechavi M."/>
            <person name="Braasch I."/>
            <person name="Lecointre G."/>
            <person name="Bobe J."/>
            <person name="Postlethwait J.H."/>
            <person name="Berthelot C."/>
            <person name="Roest Crollius H."/>
            <person name="Guiguen Y."/>
        </authorList>
    </citation>
    <scope>NUCLEOTIDE SEQUENCE</scope>
    <source>
        <strain evidence="3">NC1722</strain>
    </source>
</reference>
<feature type="region of interest" description="Disordered" evidence="1">
    <location>
        <begin position="195"/>
        <end position="236"/>
    </location>
</feature>
<dbReference type="InterPro" id="IPR033505">
    <property type="entry name" value="USPL1"/>
</dbReference>
<dbReference type="Proteomes" id="UP001221898">
    <property type="component" value="Unassembled WGS sequence"/>
</dbReference>
<dbReference type="AlphaFoldDB" id="A0AAD7T1G3"/>
<dbReference type="Pfam" id="PF15499">
    <property type="entry name" value="Peptidase_C98"/>
    <property type="match status" value="1"/>
</dbReference>
<evidence type="ECO:0000259" key="2">
    <source>
        <dbReference type="PROSITE" id="PS50235"/>
    </source>
</evidence>
<gene>
    <name evidence="3" type="ORF">AAFF_G00128010</name>
</gene>
<evidence type="ECO:0000313" key="4">
    <source>
        <dbReference type="Proteomes" id="UP001221898"/>
    </source>
</evidence>
<dbReference type="PROSITE" id="PS50235">
    <property type="entry name" value="USP_3"/>
    <property type="match status" value="1"/>
</dbReference>
<dbReference type="SUPFAM" id="SSF54001">
    <property type="entry name" value="Cysteine proteinases"/>
    <property type="match status" value="1"/>
</dbReference>
<evidence type="ECO:0000256" key="1">
    <source>
        <dbReference type="SAM" id="MobiDB-lite"/>
    </source>
</evidence>
<dbReference type="EMBL" id="JAINUG010000019">
    <property type="protein sequence ID" value="KAJ8412465.1"/>
    <property type="molecule type" value="Genomic_DNA"/>
</dbReference>
<keyword evidence="4" id="KW-1185">Reference proteome</keyword>
<dbReference type="GO" id="GO:0015030">
    <property type="term" value="C:Cajal body"/>
    <property type="evidence" value="ECO:0007669"/>
    <property type="project" value="TreeGrafter"/>
</dbReference>
<protein>
    <recommendedName>
        <fullName evidence="2">USP domain-containing protein</fullName>
    </recommendedName>
</protein>
<feature type="region of interest" description="Disordered" evidence="1">
    <location>
        <begin position="894"/>
        <end position="945"/>
    </location>
</feature>
<sequence length="1097" mass="120512">MVMFSTWHRTVLDPRIRRDLPMNGESTDFGVHAPDLAGYLGKVNERAALVENCPWCASKGHIYALRSYRINFHESITLCTNPECLFPLVTKPLEDILKSITTGDIKDSGKRKSPCRPYGEPPVPFSKRHKAEELDGATGLLGSVNLSHCRVSQQTVSLDGNGDCTEAVTHLQGEGSSCHTDLVQSVLACRTGADLGHSPVSEQDRSLGVEDDGSLVGDFPGSHNELEPSDPIKDSDEAGILKAGQERSLAEGQEARLIEEQDMSPSEEQDVSPSEEQDDVSPSEEQDVSPAEGQVVSPSEGQDVSPSEGQDLRPTEQLKKRPTEEQEVRPMAELEGGTTELIAAPSHMFWRNENNLCWLDTMLVALVHCWTLRKHVAFLHEDKSPIQRLCEGYNKACDLVKAKEQMDHEDEMVKVPSVVLNQAERELEDLRMSAFKLIQPKLQCKLGGKETPVFALPLLLRLDLHAENLFEHAFHWDFECAACGHTFSNRCEKTLTTFTHIVPDWHPLHAVHQAQCSRCHHKLQQRKMVLERVSPVFALHFVEGLPQNEITAYSFDFQGNHHIVSTVIQYDQHLKHFVTWVLDATGSWLEFDDLKYPQCVSHKSLPVPANQIHVVFWEVQVVRREAARAAGCVWSDPPAETEDGDTDTQQHNLSLPFPQDDTFIMNALTEEDADGGVSKMSQRCLDTSIGSTTLLDTFEGLSHSDIVTLTLVEVKADTEVRPQDGSRSPDSMPPIAMEAGLVSSTAADSKACSPPKPQEKPRVTRRPNLREGKVAPSDEDLVLPSVVAPPAPDPSSPVTKVPGSAALSNTRWSTLLSRHPSFQSTSVIQKCDSVAPPPRPMLTLADCEALPAKAAEMFGGFRPRQVATLHNGSSNGSHSPSVDSRMKDAVFKLPWVKSPNPKPSALNSPKQPSRTVEPTLIQRGDTTTLKSQPSPQPSLTKTSSLRHKLMKKLQKKKEMLTHLNQMLGKGTADALQRPDSTEITSPQIVSSSTSLCSSPGNEQFFTELLSPATTTSNLSPDSTGLLEMLVTGQEAVEVAGENPSAVQLGGIGSVVPQSLGNDLVSTKDDFLEEFVSGTELQPCHTENVDFSMFDIFF</sequence>